<reference evidence="2" key="1">
    <citation type="submission" date="2021-01" db="EMBL/GenBank/DDBJ databases">
        <title>Whole genome shotgun sequence of Virgisporangium aliadipatigenens NBRC 105644.</title>
        <authorList>
            <person name="Komaki H."/>
            <person name="Tamura T."/>
        </authorList>
    </citation>
    <scope>NUCLEOTIDE SEQUENCE</scope>
    <source>
        <strain evidence="2">NBRC 105644</strain>
    </source>
</reference>
<dbReference type="InterPro" id="IPR029044">
    <property type="entry name" value="Nucleotide-diphossugar_trans"/>
</dbReference>
<evidence type="ECO:0000313" key="2">
    <source>
        <dbReference type="EMBL" id="GIJ43850.1"/>
    </source>
</evidence>
<protein>
    <recommendedName>
        <fullName evidence="4">DUF2064 domain-containing protein</fullName>
    </recommendedName>
</protein>
<comment type="caution">
    <text evidence="2">The sequence shown here is derived from an EMBL/GenBank/DDBJ whole genome shotgun (WGS) entry which is preliminary data.</text>
</comment>
<gene>
    <name evidence="2" type="ORF">Val02_07360</name>
</gene>
<dbReference type="Gene3D" id="3.90.550.10">
    <property type="entry name" value="Spore Coat Polysaccharide Biosynthesis Protein SpsA, Chain A"/>
    <property type="match status" value="1"/>
</dbReference>
<dbReference type="EMBL" id="BOPF01000002">
    <property type="protein sequence ID" value="GIJ43850.1"/>
    <property type="molecule type" value="Genomic_DNA"/>
</dbReference>
<feature type="region of interest" description="Disordered" evidence="1">
    <location>
        <begin position="226"/>
        <end position="254"/>
    </location>
</feature>
<name>A0A8J3YGY7_9ACTN</name>
<evidence type="ECO:0000313" key="3">
    <source>
        <dbReference type="Proteomes" id="UP000619260"/>
    </source>
</evidence>
<dbReference type="Proteomes" id="UP000619260">
    <property type="component" value="Unassembled WGS sequence"/>
</dbReference>
<evidence type="ECO:0008006" key="4">
    <source>
        <dbReference type="Google" id="ProtNLM"/>
    </source>
</evidence>
<proteinExistence type="predicted"/>
<keyword evidence="3" id="KW-1185">Reference proteome</keyword>
<dbReference type="SUPFAM" id="SSF53448">
    <property type="entry name" value="Nucleotide-diphospho-sugar transferases"/>
    <property type="match status" value="1"/>
</dbReference>
<dbReference type="Pfam" id="PF09837">
    <property type="entry name" value="DUF2064"/>
    <property type="match status" value="1"/>
</dbReference>
<organism evidence="2 3">
    <name type="scientific">Virgisporangium aliadipatigenens</name>
    <dbReference type="NCBI Taxonomy" id="741659"/>
    <lineage>
        <taxon>Bacteria</taxon>
        <taxon>Bacillati</taxon>
        <taxon>Actinomycetota</taxon>
        <taxon>Actinomycetes</taxon>
        <taxon>Micromonosporales</taxon>
        <taxon>Micromonosporaceae</taxon>
        <taxon>Virgisporangium</taxon>
    </lineage>
</organism>
<accession>A0A8J3YGY7</accession>
<dbReference type="PANTHER" id="PTHR36529">
    <property type="entry name" value="SLL1095 PROTEIN"/>
    <property type="match status" value="1"/>
</dbReference>
<dbReference type="InterPro" id="IPR018641">
    <property type="entry name" value="Trfase_1_rSAM/seldom-assoc"/>
</dbReference>
<dbReference type="RefSeq" id="WP_203897386.1">
    <property type="nucleotide sequence ID" value="NZ_BOPF01000002.1"/>
</dbReference>
<dbReference type="PANTHER" id="PTHR36529:SF1">
    <property type="entry name" value="GLYCOSYLTRANSFERASE"/>
    <property type="match status" value="1"/>
</dbReference>
<sequence length="254" mass="25482">MTARPDPVSLGAAGWGTALLLMAKAPVPGLVKTRLCPPCSPEQAARIAAAALADTLDAGSAARAFVERTIVLSGHHGPPAGWRVRQQRGTGLAERLAHAYADHAADGGGPSVLVGMDTPQVDGDDLDAAAAALATAHAAIGPAADGGWWALALRDPRHGAALRDVPMSRADTAARTVAALRARGLSVAYLPTRTDVDTAADARAVAALAPHGRFARAVREILPPPAGAAQPGAISADPPHAAATPVGAAREVGS</sequence>
<dbReference type="AlphaFoldDB" id="A0A8J3YGY7"/>
<evidence type="ECO:0000256" key="1">
    <source>
        <dbReference type="SAM" id="MobiDB-lite"/>
    </source>
</evidence>